<evidence type="ECO:0000259" key="1">
    <source>
        <dbReference type="Pfam" id="PF18454"/>
    </source>
</evidence>
<reference evidence="2" key="1">
    <citation type="submission" date="2020-06" db="EMBL/GenBank/DDBJ databases">
        <title>Paenibacillus sp. nov., isolated from soil.</title>
        <authorList>
            <person name="Seo Y.L."/>
        </authorList>
    </citation>
    <scope>NUCLEOTIDE SEQUENCE [LARGE SCALE GENOMIC DNA]</scope>
    <source>
        <strain evidence="2">JW14</strain>
    </source>
</reference>
<dbReference type="Proteomes" id="UP000564806">
    <property type="component" value="Unassembled WGS sequence"/>
</dbReference>
<evidence type="ECO:0000313" key="2">
    <source>
        <dbReference type="EMBL" id="NUU61284.1"/>
    </source>
</evidence>
<evidence type="ECO:0000313" key="3">
    <source>
        <dbReference type="Proteomes" id="UP000564806"/>
    </source>
</evidence>
<organism evidence="2 3">
    <name type="scientific">Paenibacillus agri</name>
    <dbReference type="NCBI Taxonomy" id="2744309"/>
    <lineage>
        <taxon>Bacteria</taxon>
        <taxon>Bacillati</taxon>
        <taxon>Bacillota</taxon>
        <taxon>Bacilli</taxon>
        <taxon>Bacillales</taxon>
        <taxon>Paenibacillaceae</taxon>
        <taxon>Paenibacillus</taxon>
    </lineage>
</organism>
<dbReference type="Pfam" id="PF18454">
    <property type="entry name" value="Mtd_N"/>
    <property type="match status" value="1"/>
</dbReference>
<name>A0A850EPS4_9BACL</name>
<feature type="domain" description="Major tropism determinant N-terminal" evidence="1">
    <location>
        <begin position="7"/>
        <end position="37"/>
    </location>
</feature>
<keyword evidence="3" id="KW-1185">Reference proteome</keyword>
<dbReference type="AlphaFoldDB" id="A0A850EPS4"/>
<accession>A0A850EPS4</accession>
<dbReference type="EMBL" id="JABWCS010000207">
    <property type="protein sequence ID" value="NUU61284.1"/>
    <property type="molecule type" value="Genomic_DNA"/>
</dbReference>
<comment type="caution">
    <text evidence="2">The sequence shown here is derived from an EMBL/GenBank/DDBJ whole genome shotgun (WGS) entry which is preliminary data.</text>
</comment>
<proteinExistence type="predicted"/>
<sequence>MARKTLIQIRRGLENALGTLAAGELGFCTDSGKLYIGTANSGNVLLVAAQSTGDMLKSIYDTNNNGKVDFAQVADSVPWAGIDGKPSVFPPASHTHSEYMPKGPLKWNQLKGV</sequence>
<gene>
    <name evidence="2" type="ORF">HPT30_13095</name>
</gene>
<dbReference type="InterPro" id="IPR041352">
    <property type="entry name" value="Mtd_N"/>
</dbReference>
<protein>
    <submittedName>
        <fullName evidence="2">Phage tail protein</fullName>
    </submittedName>
</protein>
<dbReference type="RefSeq" id="WP_175371824.1">
    <property type="nucleotide sequence ID" value="NZ_JABWCS010000207.1"/>
</dbReference>